<organism evidence="7 8">
    <name type="scientific">Agathobacter ruminis</name>
    <dbReference type="NCBI Taxonomy" id="1712665"/>
    <lineage>
        <taxon>Bacteria</taxon>
        <taxon>Bacillati</taxon>
        <taxon>Bacillota</taxon>
        <taxon>Clostridia</taxon>
        <taxon>Lachnospirales</taxon>
        <taxon>Lachnospiraceae</taxon>
        <taxon>Agathobacter</taxon>
    </lineage>
</organism>
<evidence type="ECO:0000256" key="5">
    <source>
        <dbReference type="ARBA" id="ARBA00044503"/>
    </source>
</evidence>
<evidence type="ECO:0000313" key="7">
    <source>
        <dbReference type="EMBL" id="PHU38078.1"/>
    </source>
</evidence>
<sequence length="110" mass="12253">MITVTIYQRCNNQHKEIIGYEMKGHAGYAESGFDIYCSAVSVLAITTANSLEQIAHVSIKEKESDGYLKIQITDEPNEASQILLQSMILGLKGILNDNGKKFLKVNFEEV</sequence>
<dbReference type="AlphaFoldDB" id="A0A2G3E477"/>
<evidence type="ECO:0000256" key="2">
    <source>
        <dbReference type="ARBA" id="ARBA00022670"/>
    </source>
</evidence>
<gene>
    <name evidence="7" type="ORF">CSX02_04655</name>
</gene>
<dbReference type="SUPFAM" id="SSF118010">
    <property type="entry name" value="TM1457-like"/>
    <property type="match status" value="1"/>
</dbReference>
<comment type="caution">
    <text evidence="7">The sequence shown here is derived from an EMBL/GenBank/DDBJ whole genome shotgun (WGS) entry which is preliminary data.</text>
</comment>
<keyword evidence="4" id="KW-0788">Thiol protease</keyword>
<dbReference type="InterPro" id="IPR036764">
    <property type="entry name" value="Peptidase_Prp_sf"/>
</dbReference>
<reference evidence="7 8" key="1">
    <citation type="submission" date="2017-10" db="EMBL/GenBank/DDBJ databases">
        <title>Resolving the taxonomy of Roseburia spp., Eubacterium rectale and Agathobacter spp. through phylogenomic analysis.</title>
        <authorList>
            <person name="Sheridan P.O."/>
            <person name="Walker A.W."/>
            <person name="Duncan S.H."/>
            <person name="Scott K.P."/>
            <person name="Toole P.W.O."/>
            <person name="Luis P."/>
            <person name="Flint H.J."/>
        </authorList>
    </citation>
    <scope>NUCLEOTIDE SEQUENCE [LARGE SCALE GENOMIC DNA]</scope>
    <source>
        <strain evidence="7 8">JK623</strain>
    </source>
</reference>
<keyword evidence="8" id="KW-1185">Reference proteome</keyword>
<dbReference type="GO" id="GO:0008234">
    <property type="term" value="F:cysteine-type peptidase activity"/>
    <property type="evidence" value="ECO:0007669"/>
    <property type="project" value="UniProtKB-KW"/>
</dbReference>
<dbReference type="EMBL" id="PDYG01000016">
    <property type="protein sequence ID" value="PHU38078.1"/>
    <property type="molecule type" value="Genomic_DNA"/>
</dbReference>
<evidence type="ECO:0000256" key="6">
    <source>
        <dbReference type="ARBA" id="ARBA00044538"/>
    </source>
</evidence>
<evidence type="ECO:0000256" key="1">
    <source>
        <dbReference type="ARBA" id="ARBA00022517"/>
    </source>
</evidence>
<protein>
    <recommendedName>
        <fullName evidence="6">Ribosomal processing cysteine protease Prp</fullName>
    </recommendedName>
</protein>
<evidence type="ECO:0000256" key="4">
    <source>
        <dbReference type="ARBA" id="ARBA00022807"/>
    </source>
</evidence>
<reference evidence="7 8" key="2">
    <citation type="submission" date="2017-10" db="EMBL/GenBank/DDBJ databases">
        <authorList>
            <person name="Banno H."/>
            <person name="Chua N.-H."/>
        </authorList>
    </citation>
    <scope>NUCLEOTIDE SEQUENCE [LARGE SCALE GENOMIC DNA]</scope>
    <source>
        <strain evidence="7 8">JK623</strain>
    </source>
</reference>
<dbReference type="CDD" id="cd16332">
    <property type="entry name" value="Prp-like"/>
    <property type="match status" value="1"/>
</dbReference>
<dbReference type="Gene3D" id="3.30.70.1490">
    <property type="entry name" value="Cysteine protease Prp"/>
    <property type="match status" value="1"/>
</dbReference>
<dbReference type="PANTHER" id="PTHR39178">
    <property type="entry name" value="HYPOTHETICAL RIBOSOME-ASSOCIATED PROTEIN"/>
    <property type="match status" value="1"/>
</dbReference>
<dbReference type="InterPro" id="IPR007422">
    <property type="entry name" value="Peptidase_Prp"/>
</dbReference>
<keyword evidence="2 7" id="KW-0645">Protease</keyword>
<evidence type="ECO:0000256" key="3">
    <source>
        <dbReference type="ARBA" id="ARBA00022801"/>
    </source>
</evidence>
<dbReference type="RefSeq" id="WP_031545398.1">
    <property type="nucleotide sequence ID" value="NZ_JANSWH010000099.1"/>
</dbReference>
<evidence type="ECO:0000313" key="8">
    <source>
        <dbReference type="Proteomes" id="UP000224563"/>
    </source>
</evidence>
<dbReference type="Proteomes" id="UP000224563">
    <property type="component" value="Unassembled WGS sequence"/>
</dbReference>
<dbReference type="PANTHER" id="PTHR39178:SF1">
    <property type="entry name" value="RIBOSOMAL-PROCESSING CYSTEINE PROTEASE PRP"/>
    <property type="match status" value="1"/>
</dbReference>
<name>A0A2G3E477_9FIRM</name>
<proteinExistence type="inferred from homology"/>
<dbReference type="Pfam" id="PF04327">
    <property type="entry name" value="Peptidase_Prp"/>
    <property type="match status" value="1"/>
</dbReference>
<dbReference type="GO" id="GO:0042254">
    <property type="term" value="P:ribosome biogenesis"/>
    <property type="evidence" value="ECO:0007669"/>
    <property type="project" value="UniProtKB-KW"/>
</dbReference>
<accession>A0A2G3E477</accession>
<keyword evidence="3" id="KW-0378">Hydrolase</keyword>
<keyword evidence="1" id="KW-0690">Ribosome biogenesis</keyword>
<comment type="similarity">
    <text evidence="5">Belongs to the Prp family.</text>
</comment>
<dbReference type="GO" id="GO:0006508">
    <property type="term" value="P:proteolysis"/>
    <property type="evidence" value="ECO:0007669"/>
    <property type="project" value="UniProtKB-KW"/>
</dbReference>